<dbReference type="HOGENOM" id="CLU_172652_0_0_6"/>
<evidence type="ECO:0000256" key="1">
    <source>
        <dbReference type="SAM" id="Phobius"/>
    </source>
</evidence>
<feature type="transmembrane region" description="Helical" evidence="1">
    <location>
        <begin position="102"/>
        <end position="124"/>
    </location>
</feature>
<dbReference type="InterPro" id="IPR022721">
    <property type="entry name" value="DUF3561"/>
</dbReference>
<dbReference type="Proteomes" id="UP000014585">
    <property type="component" value="Unassembled WGS sequence"/>
</dbReference>
<organism evidence="2 3">
    <name type="scientific">Cedecea davisae DSM 4568</name>
    <dbReference type="NCBI Taxonomy" id="566551"/>
    <lineage>
        <taxon>Bacteria</taxon>
        <taxon>Pseudomonadati</taxon>
        <taxon>Pseudomonadota</taxon>
        <taxon>Gammaproteobacteria</taxon>
        <taxon>Enterobacterales</taxon>
        <taxon>Enterobacteriaceae</taxon>
        <taxon>Cedecea</taxon>
    </lineage>
</organism>
<name>S3II67_9ENTR</name>
<evidence type="ECO:0000313" key="2">
    <source>
        <dbReference type="EMBL" id="EPF13558.1"/>
    </source>
</evidence>
<reference evidence="2 3" key="1">
    <citation type="submission" date="2013-04" db="EMBL/GenBank/DDBJ databases">
        <authorList>
            <person name="Weinstock G."/>
            <person name="Sodergren E."/>
            <person name="Lobos E.A."/>
            <person name="Fulton L."/>
            <person name="Fulton R."/>
            <person name="Courtney L."/>
            <person name="Fronick C."/>
            <person name="O'Laughlin M."/>
            <person name="Godfrey J."/>
            <person name="Wilson R.M."/>
            <person name="Miner T."/>
            <person name="Farmer C."/>
            <person name="Delehaunty K."/>
            <person name="Cordes M."/>
            <person name="Minx P."/>
            <person name="Tomlinson C."/>
            <person name="Chen J."/>
            <person name="Wollam A."/>
            <person name="Pepin K.H."/>
            <person name="Palsikar V.B."/>
            <person name="Zhang X."/>
            <person name="Suruliraj S."/>
            <person name="Perna N.T."/>
            <person name="Plunkett G."/>
            <person name="Warren W."/>
            <person name="Mitreva M."/>
            <person name="Mardis E.R."/>
            <person name="Wilson R.K."/>
        </authorList>
    </citation>
    <scope>NUCLEOTIDE SEQUENCE [LARGE SCALE GENOMIC DNA]</scope>
    <source>
        <strain evidence="2 3">DSM 4568</strain>
    </source>
</reference>
<accession>S3II67</accession>
<dbReference type="STRING" id="566551.HMPREF0201_03742"/>
<evidence type="ECO:0000313" key="3">
    <source>
        <dbReference type="Proteomes" id="UP000014585"/>
    </source>
</evidence>
<keyword evidence="1" id="KW-0812">Transmembrane</keyword>
<comment type="caution">
    <text evidence="2">The sequence shown here is derived from an EMBL/GenBank/DDBJ whole genome shotgun (WGS) entry which is preliminary data.</text>
</comment>
<proteinExistence type="predicted"/>
<dbReference type="AlphaFoldDB" id="S3II67"/>
<sequence length="126" mass="13851">MLKTPGGITLPAIRVMKSVMRNGTNIVISQAETSPTVEETTWSLPGAFIGFLSWLLALGIPFLVYGPNTLFFFLYTWPFFLALMPVAVVVGIAVHSLLRGKLLFSCFATLLCVALMFGVLFMWLMG</sequence>
<feature type="transmembrane region" description="Helical" evidence="1">
    <location>
        <begin position="42"/>
        <end position="65"/>
    </location>
</feature>
<dbReference type="PATRIC" id="fig|566551.4.peg.3412"/>
<keyword evidence="1" id="KW-1133">Transmembrane helix</keyword>
<protein>
    <recommendedName>
        <fullName evidence="4">Inner membrane protein YgbE</fullName>
    </recommendedName>
</protein>
<gene>
    <name evidence="2" type="ORF">HMPREF0201_03742</name>
</gene>
<feature type="transmembrane region" description="Helical" evidence="1">
    <location>
        <begin position="72"/>
        <end position="96"/>
    </location>
</feature>
<keyword evidence="1" id="KW-0472">Membrane</keyword>
<dbReference type="Pfam" id="PF12084">
    <property type="entry name" value="DUF3561"/>
    <property type="match status" value="1"/>
</dbReference>
<dbReference type="EMBL" id="ATDT01000033">
    <property type="protein sequence ID" value="EPF13558.1"/>
    <property type="molecule type" value="Genomic_DNA"/>
</dbReference>
<evidence type="ECO:0008006" key="4">
    <source>
        <dbReference type="Google" id="ProtNLM"/>
    </source>
</evidence>
<dbReference type="NCBIfam" id="NF008001">
    <property type="entry name" value="PRK10726.1"/>
    <property type="match status" value="1"/>
</dbReference>